<keyword evidence="3" id="KW-1185">Reference proteome</keyword>
<dbReference type="EMBL" id="KV417268">
    <property type="protein sequence ID" value="KZP00736.1"/>
    <property type="molecule type" value="Genomic_DNA"/>
</dbReference>
<dbReference type="Proteomes" id="UP000076738">
    <property type="component" value="Unassembled WGS sequence"/>
</dbReference>
<dbReference type="AlphaFoldDB" id="A0A167RB54"/>
<accession>A0A167RB54</accession>
<feature type="compositionally biased region" description="Low complexity" evidence="1">
    <location>
        <begin position="17"/>
        <end position="30"/>
    </location>
</feature>
<protein>
    <recommendedName>
        <fullName evidence="4">GYF domain-containing protein</fullName>
    </recommendedName>
</protein>
<dbReference type="OrthoDB" id="6415790at2759"/>
<feature type="compositionally biased region" description="Low complexity" evidence="1">
    <location>
        <begin position="38"/>
        <end position="62"/>
    </location>
</feature>
<gene>
    <name evidence="2" type="ORF">CALVIDRAFT_210404</name>
</gene>
<feature type="region of interest" description="Disordered" evidence="1">
    <location>
        <begin position="1"/>
        <end position="94"/>
    </location>
</feature>
<organism evidence="2 3">
    <name type="scientific">Calocera viscosa (strain TUFC12733)</name>
    <dbReference type="NCBI Taxonomy" id="1330018"/>
    <lineage>
        <taxon>Eukaryota</taxon>
        <taxon>Fungi</taxon>
        <taxon>Dikarya</taxon>
        <taxon>Basidiomycota</taxon>
        <taxon>Agaricomycotina</taxon>
        <taxon>Dacrymycetes</taxon>
        <taxon>Dacrymycetales</taxon>
        <taxon>Dacrymycetaceae</taxon>
        <taxon>Calocera</taxon>
    </lineage>
</organism>
<evidence type="ECO:0008006" key="4">
    <source>
        <dbReference type="Google" id="ProtNLM"/>
    </source>
</evidence>
<evidence type="ECO:0000313" key="2">
    <source>
        <dbReference type="EMBL" id="KZP00736.1"/>
    </source>
</evidence>
<proteinExistence type="predicted"/>
<sequence length="158" mass="17090">MSTTALQFGPEWMRKAPLSTPTSTVPPSTLKSDRPGVPSTSPAASTGSPLPSTAAQAAALQETEARSSSYSSILSDFGQGPVTPVMGLEEDGGRPFRYSKEQMVAVWRDGGGRGDLPIDVERWEGVTQEEGREPEAVRDWNDEERRVRLTHPSYLCAP</sequence>
<dbReference type="STRING" id="1330018.A0A167RB54"/>
<reference evidence="2 3" key="1">
    <citation type="journal article" date="2016" name="Mol. Biol. Evol.">
        <title>Comparative Genomics of Early-Diverging Mushroom-Forming Fungi Provides Insights into the Origins of Lignocellulose Decay Capabilities.</title>
        <authorList>
            <person name="Nagy L.G."/>
            <person name="Riley R."/>
            <person name="Tritt A."/>
            <person name="Adam C."/>
            <person name="Daum C."/>
            <person name="Floudas D."/>
            <person name="Sun H."/>
            <person name="Yadav J.S."/>
            <person name="Pangilinan J."/>
            <person name="Larsson K.H."/>
            <person name="Matsuura K."/>
            <person name="Barry K."/>
            <person name="Labutti K."/>
            <person name="Kuo R."/>
            <person name="Ohm R.A."/>
            <person name="Bhattacharya S.S."/>
            <person name="Shirouzu T."/>
            <person name="Yoshinaga Y."/>
            <person name="Martin F.M."/>
            <person name="Grigoriev I.V."/>
            <person name="Hibbett D.S."/>
        </authorList>
    </citation>
    <scope>NUCLEOTIDE SEQUENCE [LARGE SCALE GENOMIC DNA]</scope>
    <source>
        <strain evidence="2 3">TUFC12733</strain>
    </source>
</reference>
<evidence type="ECO:0000313" key="3">
    <source>
        <dbReference type="Proteomes" id="UP000076738"/>
    </source>
</evidence>
<evidence type="ECO:0000256" key="1">
    <source>
        <dbReference type="SAM" id="MobiDB-lite"/>
    </source>
</evidence>
<name>A0A167RB54_CALVF</name>